<dbReference type="EMBL" id="GBXM01074844">
    <property type="protein sequence ID" value="JAH33733.1"/>
    <property type="molecule type" value="Transcribed_RNA"/>
</dbReference>
<reference evidence="1" key="1">
    <citation type="submission" date="2014-11" db="EMBL/GenBank/DDBJ databases">
        <authorList>
            <person name="Amaro Gonzalez C."/>
        </authorList>
    </citation>
    <scope>NUCLEOTIDE SEQUENCE</scope>
</reference>
<evidence type="ECO:0000313" key="1">
    <source>
        <dbReference type="EMBL" id="JAH33733.1"/>
    </source>
</evidence>
<sequence length="29" mass="3515">MDNCSIQTRCQWLDNVIFLTSVQISYLHW</sequence>
<proteinExistence type="predicted"/>
<organism evidence="1">
    <name type="scientific">Anguilla anguilla</name>
    <name type="common">European freshwater eel</name>
    <name type="synonym">Muraena anguilla</name>
    <dbReference type="NCBI Taxonomy" id="7936"/>
    <lineage>
        <taxon>Eukaryota</taxon>
        <taxon>Metazoa</taxon>
        <taxon>Chordata</taxon>
        <taxon>Craniata</taxon>
        <taxon>Vertebrata</taxon>
        <taxon>Euteleostomi</taxon>
        <taxon>Actinopterygii</taxon>
        <taxon>Neopterygii</taxon>
        <taxon>Teleostei</taxon>
        <taxon>Anguilliformes</taxon>
        <taxon>Anguillidae</taxon>
        <taxon>Anguilla</taxon>
    </lineage>
</organism>
<name>A0A0E9RZR3_ANGAN</name>
<reference evidence="1" key="2">
    <citation type="journal article" date="2015" name="Fish Shellfish Immunol.">
        <title>Early steps in the European eel (Anguilla anguilla)-Vibrio vulnificus interaction in the gills: Role of the RtxA13 toxin.</title>
        <authorList>
            <person name="Callol A."/>
            <person name="Pajuelo D."/>
            <person name="Ebbesson L."/>
            <person name="Teles M."/>
            <person name="MacKenzie S."/>
            <person name="Amaro C."/>
        </authorList>
    </citation>
    <scope>NUCLEOTIDE SEQUENCE</scope>
</reference>
<accession>A0A0E9RZR3</accession>
<protein>
    <submittedName>
        <fullName evidence="1">Uncharacterized protein</fullName>
    </submittedName>
</protein>
<dbReference type="AlphaFoldDB" id="A0A0E9RZR3"/>